<sequence>MLLLRTRTQSQHHARICRKRKPPPQKYFNRRCPMVVIEQEKTDDRNVNLSNANVDNDASDSFETASEADLDSDGDEDTGTQVAPIVKLEEVVVTTGEENEDAILDLIFTISHNLSQFHSSNLVLDCENGRMKKDNERERGRKFRCRNMSGGI</sequence>
<evidence type="ECO:0000313" key="3">
    <source>
        <dbReference type="Proteomes" id="UP001058974"/>
    </source>
</evidence>
<feature type="compositionally biased region" description="Basic residues" evidence="1">
    <location>
        <begin position="10"/>
        <end position="22"/>
    </location>
</feature>
<dbReference type="EMBL" id="JAMSHJ010000007">
    <property type="protein sequence ID" value="KAI5385077.1"/>
    <property type="molecule type" value="Genomic_DNA"/>
</dbReference>
<keyword evidence="3" id="KW-1185">Reference proteome</keyword>
<protein>
    <submittedName>
        <fullName evidence="2">Uncharacterized protein</fullName>
    </submittedName>
</protein>
<dbReference type="Proteomes" id="UP001058974">
    <property type="component" value="Chromosome 7"/>
</dbReference>
<feature type="region of interest" description="Disordered" evidence="1">
    <location>
        <begin position="1"/>
        <end position="22"/>
    </location>
</feature>
<evidence type="ECO:0000313" key="2">
    <source>
        <dbReference type="EMBL" id="KAI5385077.1"/>
    </source>
</evidence>
<gene>
    <name evidence="2" type="ORF">KIW84_071899</name>
</gene>
<dbReference type="Gramene" id="Psat07G0189900-T1">
    <property type="protein sequence ID" value="KAI5385077.1"/>
    <property type="gene ID" value="KIW84_071899"/>
</dbReference>
<comment type="caution">
    <text evidence="2">The sequence shown here is derived from an EMBL/GenBank/DDBJ whole genome shotgun (WGS) entry which is preliminary data.</text>
</comment>
<feature type="compositionally biased region" description="Polar residues" evidence="1">
    <location>
        <begin position="47"/>
        <end position="64"/>
    </location>
</feature>
<name>A0A9D4VJZ1_PEA</name>
<accession>A0A9D4VJZ1</accession>
<evidence type="ECO:0000256" key="1">
    <source>
        <dbReference type="SAM" id="MobiDB-lite"/>
    </source>
</evidence>
<feature type="compositionally biased region" description="Acidic residues" evidence="1">
    <location>
        <begin position="66"/>
        <end position="78"/>
    </location>
</feature>
<proteinExistence type="predicted"/>
<reference evidence="2 3" key="1">
    <citation type="journal article" date="2022" name="Nat. Genet.">
        <title>Improved pea reference genome and pan-genome highlight genomic features and evolutionary characteristics.</title>
        <authorList>
            <person name="Yang T."/>
            <person name="Liu R."/>
            <person name="Luo Y."/>
            <person name="Hu S."/>
            <person name="Wang D."/>
            <person name="Wang C."/>
            <person name="Pandey M.K."/>
            <person name="Ge S."/>
            <person name="Xu Q."/>
            <person name="Li N."/>
            <person name="Li G."/>
            <person name="Huang Y."/>
            <person name="Saxena R.K."/>
            <person name="Ji Y."/>
            <person name="Li M."/>
            <person name="Yan X."/>
            <person name="He Y."/>
            <person name="Liu Y."/>
            <person name="Wang X."/>
            <person name="Xiang C."/>
            <person name="Varshney R.K."/>
            <person name="Ding H."/>
            <person name="Gao S."/>
            <person name="Zong X."/>
        </authorList>
    </citation>
    <scope>NUCLEOTIDE SEQUENCE [LARGE SCALE GENOMIC DNA]</scope>
    <source>
        <strain evidence="2 3">cv. Zhongwan 6</strain>
    </source>
</reference>
<feature type="region of interest" description="Disordered" evidence="1">
    <location>
        <begin position="43"/>
        <end position="82"/>
    </location>
</feature>
<dbReference type="AlphaFoldDB" id="A0A9D4VJZ1"/>
<organism evidence="2 3">
    <name type="scientific">Pisum sativum</name>
    <name type="common">Garden pea</name>
    <name type="synonym">Lathyrus oleraceus</name>
    <dbReference type="NCBI Taxonomy" id="3888"/>
    <lineage>
        <taxon>Eukaryota</taxon>
        <taxon>Viridiplantae</taxon>
        <taxon>Streptophyta</taxon>
        <taxon>Embryophyta</taxon>
        <taxon>Tracheophyta</taxon>
        <taxon>Spermatophyta</taxon>
        <taxon>Magnoliopsida</taxon>
        <taxon>eudicotyledons</taxon>
        <taxon>Gunneridae</taxon>
        <taxon>Pentapetalae</taxon>
        <taxon>rosids</taxon>
        <taxon>fabids</taxon>
        <taxon>Fabales</taxon>
        <taxon>Fabaceae</taxon>
        <taxon>Papilionoideae</taxon>
        <taxon>50 kb inversion clade</taxon>
        <taxon>NPAAA clade</taxon>
        <taxon>Hologalegina</taxon>
        <taxon>IRL clade</taxon>
        <taxon>Fabeae</taxon>
        <taxon>Lathyrus</taxon>
    </lineage>
</organism>